<feature type="domain" description="MmgE/PrpD C-terminal" evidence="3">
    <location>
        <begin position="259"/>
        <end position="426"/>
    </location>
</feature>
<evidence type="ECO:0000313" key="4">
    <source>
        <dbReference type="EMBL" id="NIA67863.1"/>
    </source>
</evidence>
<gene>
    <name evidence="4" type="ORF">HBA54_04595</name>
</gene>
<dbReference type="InterPro" id="IPR036148">
    <property type="entry name" value="MmgE/PrpD_sf"/>
</dbReference>
<evidence type="ECO:0000313" key="5">
    <source>
        <dbReference type="Proteomes" id="UP000761264"/>
    </source>
</evidence>
<feature type="domain" description="MmgE/PrpD N-terminal" evidence="2">
    <location>
        <begin position="6"/>
        <end position="233"/>
    </location>
</feature>
<dbReference type="AlphaFoldDB" id="A0A967EWQ7"/>
<accession>A0A967EWQ7</accession>
<proteinExistence type="inferred from homology"/>
<keyword evidence="5" id="KW-1185">Reference proteome</keyword>
<dbReference type="InterPro" id="IPR042188">
    <property type="entry name" value="MmgE/PrpD_sf_2"/>
</dbReference>
<dbReference type="Gene3D" id="3.30.1330.120">
    <property type="entry name" value="2-methylcitrate dehydratase PrpD"/>
    <property type="match status" value="1"/>
</dbReference>
<dbReference type="EMBL" id="JAAQPH010000003">
    <property type="protein sequence ID" value="NIA67863.1"/>
    <property type="molecule type" value="Genomic_DNA"/>
</dbReference>
<organism evidence="4 5">
    <name type="scientific">Pelagibius litoralis</name>
    <dbReference type="NCBI Taxonomy" id="374515"/>
    <lineage>
        <taxon>Bacteria</taxon>
        <taxon>Pseudomonadati</taxon>
        <taxon>Pseudomonadota</taxon>
        <taxon>Alphaproteobacteria</taxon>
        <taxon>Rhodospirillales</taxon>
        <taxon>Rhodovibrionaceae</taxon>
        <taxon>Pelagibius</taxon>
    </lineage>
</organism>
<dbReference type="PANTHER" id="PTHR16943">
    <property type="entry name" value="2-METHYLCITRATE DEHYDRATASE-RELATED"/>
    <property type="match status" value="1"/>
</dbReference>
<dbReference type="InterPro" id="IPR042183">
    <property type="entry name" value="MmgE/PrpD_sf_1"/>
</dbReference>
<protein>
    <submittedName>
        <fullName evidence="4">MmgE/PrpD family protein</fullName>
    </submittedName>
</protein>
<name>A0A967EWQ7_9PROT</name>
<comment type="similarity">
    <text evidence="1">Belongs to the PrpD family.</text>
</comment>
<evidence type="ECO:0000259" key="3">
    <source>
        <dbReference type="Pfam" id="PF19305"/>
    </source>
</evidence>
<dbReference type="Gene3D" id="1.10.4100.10">
    <property type="entry name" value="2-methylcitrate dehydratase PrpD"/>
    <property type="match status" value="1"/>
</dbReference>
<dbReference type="SUPFAM" id="SSF103378">
    <property type="entry name" value="2-methylcitrate dehydratase PrpD"/>
    <property type="match status" value="1"/>
</dbReference>
<dbReference type="InterPro" id="IPR045337">
    <property type="entry name" value="MmgE_PrpD_C"/>
</dbReference>
<reference evidence="4" key="1">
    <citation type="submission" date="2020-03" db="EMBL/GenBank/DDBJ databases">
        <title>Genome of Pelagibius litoralis DSM 21314T.</title>
        <authorList>
            <person name="Wang G."/>
        </authorList>
    </citation>
    <scope>NUCLEOTIDE SEQUENCE</scope>
    <source>
        <strain evidence="4">DSM 21314</strain>
    </source>
</reference>
<dbReference type="Pfam" id="PF03972">
    <property type="entry name" value="MmgE_PrpD_N"/>
    <property type="match status" value="1"/>
</dbReference>
<comment type="caution">
    <text evidence="4">The sequence shown here is derived from an EMBL/GenBank/DDBJ whole genome shotgun (WGS) entry which is preliminary data.</text>
</comment>
<dbReference type="Proteomes" id="UP000761264">
    <property type="component" value="Unassembled WGS sequence"/>
</dbReference>
<dbReference type="GO" id="GO:0016829">
    <property type="term" value="F:lyase activity"/>
    <property type="evidence" value="ECO:0007669"/>
    <property type="project" value="InterPro"/>
</dbReference>
<dbReference type="Pfam" id="PF19305">
    <property type="entry name" value="MmgE_PrpD_C"/>
    <property type="match status" value="1"/>
</dbReference>
<dbReference type="InterPro" id="IPR045336">
    <property type="entry name" value="MmgE_PrpD_N"/>
</dbReference>
<dbReference type="RefSeq" id="WP_167221867.1">
    <property type="nucleotide sequence ID" value="NZ_JAAQPH010000003.1"/>
</dbReference>
<evidence type="ECO:0000256" key="1">
    <source>
        <dbReference type="ARBA" id="ARBA00006174"/>
    </source>
</evidence>
<dbReference type="PANTHER" id="PTHR16943:SF8">
    <property type="entry name" value="2-METHYLCITRATE DEHYDRATASE"/>
    <property type="match status" value="1"/>
</dbReference>
<sequence length="457" mass="47430">MGNTLEELADFASGGGRGALPQSALSAAELAVLDTIAAALGGVGTRNAAVSRDAAQEVFGEGDSPVWFAPVRLRKPGAVFANCAAASALDVDDGHRGASGHPGAAIVPAVLAEARQSGAGGLEILTAVAVGYDVALRIASARRQAAAISYASGRWTGYGVAAAIGSLRRLPADLVAQAMAIAGAEAPQNLPQGDSRTVSSVKGSNPWSTVTAIAAVARAERGATGPVDMLDRAQVYDVPAITDELATRWFIKETYLKPYACCRYTHPALDAVFALTQGRALAGSSIERLVVEIFPEARKIANETAPQTLEGAQFSLPFTIALAALRGPSVLRPLAEPSLRDQEVLALSRRIEVIYADDFAGAFPKQTPARVSLFSAGEKQSKTVMHPWGDPANPMDRPSVARKLRDLGKGVLDDEAVDRLITVVSALKGGDARSLLCVLSQPTGLPVDAGPEPSVLT</sequence>
<dbReference type="InterPro" id="IPR005656">
    <property type="entry name" value="MmgE_PrpD"/>
</dbReference>
<evidence type="ECO:0000259" key="2">
    <source>
        <dbReference type="Pfam" id="PF03972"/>
    </source>
</evidence>